<dbReference type="AlphaFoldDB" id="A0A835QUS8"/>
<proteinExistence type="predicted"/>
<dbReference type="Proteomes" id="UP000636800">
    <property type="component" value="Chromosome 5"/>
</dbReference>
<organism evidence="1 2">
    <name type="scientific">Vanilla planifolia</name>
    <name type="common">Vanilla</name>
    <dbReference type="NCBI Taxonomy" id="51239"/>
    <lineage>
        <taxon>Eukaryota</taxon>
        <taxon>Viridiplantae</taxon>
        <taxon>Streptophyta</taxon>
        <taxon>Embryophyta</taxon>
        <taxon>Tracheophyta</taxon>
        <taxon>Spermatophyta</taxon>
        <taxon>Magnoliopsida</taxon>
        <taxon>Liliopsida</taxon>
        <taxon>Asparagales</taxon>
        <taxon>Orchidaceae</taxon>
        <taxon>Vanilloideae</taxon>
        <taxon>Vanilleae</taxon>
        <taxon>Vanilla</taxon>
    </lineage>
</organism>
<sequence>MWPMENHSLADAFTSPTQRAEKIFEVEGKDKQMITTQMHKINGYRRDEQLQITGGVRKTGINGKPRDFPTEIVIAWTINAMTEGLSLLNHVTINVYKI</sequence>
<accession>A0A835QUS8</accession>
<keyword evidence="2" id="KW-1185">Reference proteome</keyword>
<protein>
    <submittedName>
        <fullName evidence="1">Uncharacterized protein</fullName>
    </submittedName>
</protein>
<reference evidence="1 2" key="1">
    <citation type="journal article" date="2020" name="Nat. Food">
        <title>A phased Vanilla planifolia genome enables genetic improvement of flavour and production.</title>
        <authorList>
            <person name="Hasing T."/>
            <person name="Tang H."/>
            <person name="Brym M."/>
            <person name="Khazi F."/>
            <person name="Huang T."/>
            <person name="Chambers A.H."/>
        </authorList>
    </citation>
    <scope>NUCLEOTIDE SEQUENCE [LARGE SCALE GENOMIC DNA]</scope>
    <source>
        <tissue evidence="1">Leaf</tissue>
    </source>
</reference>
<comment type="caution">
    <text evidence="1">The sequence shown here is derived from an EMBL/GenBank/DDBJ whole genome shotgun (WGS) entry which is preliminary data.</text>
</comment>
<evidence type="ECO:0000313" key="1">
    <source>
        <dbReference type="EMBL" id="KAG0480080.1"/>
    </source>
</evidence>
<dbReference type="OrthoDB" id="28755at2759"/>
<name>A0A835QUS8_VANPL</name>
<evidence type="ECO:0000313" key="2">
    <source>
        <dbReference type="Proteomes" id="UP000636800"/>
    </source>
</evidence>
<dbReference type="EMBL" id="JADCNL010000005">
    <property type="protein sequence ID" value="KAG0480080.1"/>
    <property type="molecule type" value="Genomic_DNA"/>
</dbReference>
<gene>
    <name evidence="1" type="ORF">HPP92_010938</name>
</gene>